<dbReference type="CDD" id="cd00446">
    <property type="entry name" value="GrpE"/>
    <property type="match status" value="1"/>
</dbReference>
<dbReference type="NCBIfam" id="NF010741">
    <property type="entry name" value="PRK14143.1"/>
    <property type="match status" value="1"/>
</dbReference>
<evidence type="ECO:0000256" key="1">
    <source>
        <dbReference type="ARBA" id="ARBA00009054"/>
    </source>
</evidence>
<evidence type="ECO:0000256" key="4">
    <source>
        <dbReference type="RuleBase" id="RU000639"/>
    </source>
</evidence>
<evidence type="ECO:0000256" key="6">
    <source>
        <dbReference type="SAM" id="Coils"/>
    </source>
</evidence>
<dbReference type="Gene3D" id="3.90.20.20">
    <property type="match status" value="1"/>
</dbReference>
<dbReference type="Pfam" id="PF01025">
    <property type="entry name" value="GrpE"/>
    <property type="match status" value="1"/>
</dbReference>
<keyword evidence="9" id="KW-1185">Reference proteome</keyword>
<dbReference type="AlphaFoldDB" id="U5DGK0"/>
<feature type="region of interest" description="Disordered" evidence="7">
    <location>
        <begin position="1"/>
        <end position="32"/>
    </location>
</feature>
<dbReference type="SUPFAM" id="SSF51064">
    <property type="entry name" value="Head domain of nucleotide exchange factor GrpE"/>
    <property type="match status" value="1"/>
</dbReference>
<dbReference type="Gene3D" id="2.30.22.10">
    <property type="entry name" value="Head domain of nucleotide exchange factor GrpE"/>
    <property type="match status" value="1"/>
</dbReference>
<dbReference type="GO" id="GO:0005737">
    <property type="term" value="C:cytoplasm"/>
    <property type="evidence" value="ECO:0007669"/>
    <property type="project" value="UniProtKB-SubCell"/>
</dbReference>
<accession>U5DGK0</accession>
<evidence type="ECO:0000313" key="8">
    <source>
        <dbReference type="EMBL" id="ERN40731.1"/>
    </source>
</evidence>
<name>U5DGK0_9CHRO</name>
<evidence type="ECO:0000256" key="7">
    <source>
        <dbReference type="SAM" id="MobiDB-lite"/>
    </source>
</evidence>
<dbReference type="InterPro" id="IPR009012">
    <property type="entry name" value="GrpE_head"/>
</dbReference>
<comment type="caution">
    <text evidence="8">The sequence shown here is derived from an EMBL/GenBank/DDBJ whole genome shotgun (WGS) entry which is preliminary data.</text>
</comment>
<dbReference type="STRING" id="582515.KR51_00027180"/>
<dbReference type="InterPro" id="IPR000740">
    <property type="entry name" value="GrpE"/>
</dbReference>
<sequence length="271" mass="30320">MHRLETLMTDELNTPTHLPSDFPADEAHEPDSDNVVVEALEELPEELDEEQVLAEALSAGSSAIEDEFEKEARGRNEPNVAVADADAGIGSLAELEQLRAQVEQESQQRNALHAQALRIAADFENFRKRTQKEREELDRQVKINIINELLPVIDNFERARAQIKPQTDGEMSIHKSYQSVYKQLVDGLKRMGVSPMRSEGQEFDPTYHEAVMREPTDEYAEGVVIEQLVRGYLLGERVLRHALVKVAVAPEPVIGSETEPVDEASPSEEGS</sequence>
<dbReference type="FunCoup" id="U5DGK0">
    <property type="interactions" value="438"/>
</dbReference>
<dbReference type="eggNOG" id="COG0576">
    <property type="taxonomic scope" value="Bacteria"/>
</dbReference>
<dbReference type="PANTHER" id="PTHR21237:SF23">
    <property type="entry name" value="GRPE PROTEIN HOMOLOG, MITOCHONDRIAL"/>
    <property type="match status" value="1"/>
</dbReference>
<dbReference type="InterPro" id="IPR013805">
    <property type="entry name" value="GrpE_CC"/>
</dbReference>
<feature type="coiled-coil region" evidence="6">
    <location>
        <begin position="92"/>
        <end position="140"/>
    </location>
</feature>
<keyword evidence="3 4" id="KW-0346">Stress response</keyword>
<dbReference type="GO" id="GO:0051087">
    <property type="term" value="F:protein-folding chaperone binding"/>
    <property type="evidence" value="ECO:0007669"/>
    <property type="project" value="InterPro"/>
</dbReference>
<proteinExistence type="inferred from homology"/>
<keyword evidence="6" id="KW-0175">Coiled coil</keyword>
<evidence type="ECO:0000256" key="2">
    <source>
        <dbReference type="ARBA" id="ARBA00023186"/>
    </source>
</evidence>
<reference evidence="8 9" key="1">
    <citation type="submission" date="2013-05" db="EMBL/GenBank/DDBJ databases">
        <title>Draft genome sequence of Rubidibacter lacunae KORDI 51-2.</title>
        <authorList>
            <person name="Choi D.H."/>
            <person name="Noh J.H."/>
            <person name="Kwon K.-K."/>
            <person name="Lee J.-H."/>
            <person name="Ryu J.-Y."/>
        </authorList>
    </citation>
    <scope>NUCLEOTIDE SEQUENCE [LARGE SCALE GENOMIC DNA]</scope>
    <source>
        <strain evidence="8 9">KORDI 51-2</strain>
    </source>
</reference>
<dbReference type="PATRIC" id="fig|582515.4.peg.3056"/>
<evidence type="ECO:0000256" key="3">
    <source>
        <dbReference type="HAMAP-Rule" id="MF_01151"/>
    </source>
</evidence>
<evidence type="ECO:0000256" key="5">
    <source>
        <dbReference type="RuleBase" id="RU004478"/>
    </source>
</evidence>
<comment type="function">
    <text evidence="3 4">Participates actively in the response to hyperosmotic and heat shock by preventing the aggregation of stress-denatured proteins, in association with DnaK and GrpE. It is the nucleotide exchange factor for DnaK and may function as a thermosensor. Unfolded proteins bind initially to DnaJ; upon interaction with the DnaJ-bound protein, DnaK hydrolyzes its bound ATP, resulting in the formation of a stable complex. GrpE releases ADP from DnaK; ATP binding to DnaK triggers the release of the substrate protein, thus completing the reaction cycle. Several rounds of ATP-dependent interactions between DnaJ, DnaK and GrpE are required for fully efficient folding.</text>
</comment>
<dbReference type="GO" id="GO:0000774">
    <property type="term" value="F:adenyl-nucleotide exchange factor activity"/>
    <property type="evidence" value="ECO:0007669"/>
    <property type="project" value="InterPro"/>
</dbReference>
<comment type="similarity">
    <text evidence="1 3 5">Belongs to the GrpE family.</text>
</comment>
<dbReference type="PROSITE" id="PS01071">
    <property type="entry name" value="GRPE"/>
    <property type="match status" value="1"/>
</dbReference>
<dbReference type="PRINTS" id="PR00773">
    <property type="entry name" value="GRPEPROTEIN"/>
</dbReference>
<dbReference type="PANTHER" id="PTHR21237">
    <property type="entry name" value="GRPE PROTEIN"/>
    <property type="match status" value="1"/>
</dbReference>
<comment type="subunit">
    <text evidence="3">Homodimer.</text>
</comment>
<gene>
    <name evidence="3" type="primary">grpE</name>
    <name evidence="8" type="ORF">KR51_00027180</name>
</gene>
<dbReference type="InParanoid" id="U5DGK0"/>
<keyword evidence="2 3" id="KW-0143">Chaperone</keyword>
<comment type="subcellular location">
    <subcellularLocation>
        <location evidence="3">Cytoplasm</location>
    </subcellularLocation>
</comment>
<protein>
    <recommendedName>
        <fullName evidence="3 4">Protein GrpE</fullName>
    </recommendedName>
    <alternativeName>
        <fullName evidence="3">HSP-70 cofactor</fullName>
    </alternativeName>
</protein>
<dbReference type="GO" id="GO:0042803">
    <property type="term" value="F:protein homodimerization activity"/>
    <property type="evidence" value="ECO:0007669"/>
    <property type="project" value="InterPro"/>
</dbReference>
<dbReference type="SUPFAM" id="SSF58014">
    <property type="entry name" value="Coiled-coil domain of nucleotide exchange factor GrpE"/>
    <property type="match status" value="1"/>
</dbReference>
<dbReference type="HAMAP" id="MF_01151">
    <property type="entry name" value="GrpE"/>
    <property type="match status" value="1"/>
</dbReference>
<dbReference type="EMBL" id="ASSJ01000070">
    <property type="protein sequence ID" value="ERN40731.1"/>
    <property type="molecule type" value="Genomic_DNA"/>
</dbReference>
<dbReference type="Proteomes" id="UP000016960">
    <property type="component" value="Unassembled WGS sequence"/>
</dbReference>
<dbReference type="GO" id="GO:0051082">
    <property type="term" value="F:unfolded protein binding"/>
    <property type="evidence" value="ECO:0007669"/>
    <property type="project" value="TreeGrafter"/>
</dbReference>
<dbReference type="GO" id="GO:0006457">
    <property type="term" value="P:protein folding"/>
    <property type="evidence" value="ECO:0007669"/>
    <property type="project" value="InterPro"/>
</dbReference>
<keyword evidence="3" id="KW-0963">Cytoplasm</keyword>
<organism evidence="8 9">
    <name type="scientific">Rubidibacter lacunae KORDI 51-2</name>
    <dbReference type="NCBI Taxonomy" id="582515"/>
    <lineage>
        <taxon>Bacteria</taxon>
        <taxon>Bacillati</taxon>
        <taxon>Cyanobacteriota</taxon>
        <taxon>Cyanophyceae</taxon>
        <taxon>Oscillatoriophycideae</taxon>
        <taxon>Chroococcales</taxon>
        <taxon>Aphanothecaceae</taxon>
        <taxon>Rubidibacter</taxon>
    </lineage>
</organism>
<evidence type="ECO:0000313" key="9">
    <source>
        <dbReference type="Proteomes" id="UP000016960"/>
    </source>
</evidence>